<evidence type="ECO:0000313" key="2">
    <source>
        <dbReference type="Proteomes" id="UP001596043"/>
    </source>
</evidence>
<evidence type="ECO:0000313" key="1">
    <source>
        <dbReference type="EMBL" id="MFC4636522.1"/>
    </source>
</evidence>
<reference evidence="2" key="1">
    <citation type="journal article" date="2019" name="Int. J. Syst. Evol. Microbiol.">
        <title>The Global Catalogue of Microorganisms (GCM) 10K type strain sequencing project: providing services to taxonomists for standard genome sequencing and annotation.</title>
        <authorList>
            <consortium name="The Broad Institute Genomics Platform"/>
            <consortium name="The Broad Institute Genome Sequencing Center for Infectious Disease"/>
            <person name="Wu L."/>
            <person name="Ma J."/>
        </authorList>
    </citation>
    <scope>NUCLEOTIDE SEQUENCE [LARGE SCALE GENOMIC DNA]</scope>
    <source>
        <strain evidence="2">YJ-61-S</strain>
    </source>
</reference>
<protein>
    <submittedName>
        <fullName evidence="1">DUF2851 family protein</fullName>
    </submittedName>
</protein>
<gene>
    <name evidence="1" type="ORF">ACFO3O_21630</name>
</gene>
<accession>A0ABV9I326</accession>
<proteinExistence type="predicted"/>
<dbReference type="Proteomes" id="UP001596043">
    <property type="component" value="Unassembled WGS sequence"/>
</dbReference>
<name>A0ABV9I326_9FLAO</name>
<dbReference type="RefSeq" id="WP_379982792.1">
    <property type="nucleotide sequence ID" value="NZ_JBHSFV010000021.1"/>
</dbReference>
<dbReference type="EMBL" id="JBHSFV010000021">
    <property type="protein sequence ID" value="MFC4636522.1"/>
    <property type="molecule type" value="Genomic_DNA"/>
</dbReference>
<comment type="caution">
    <text evidence="1">The sequence shown here is derived from an EMBL/GenBank/DDBJ whole genome shotgun (WGS) entry which is preliminary data.</text>
</comment>
<sequence length="424" mass="49299">MREDFLHYLWKYKKFAFAKAKTTTNIAITITSLGEHNHLAGPDFFNSRLRIGEQEWAGNVEIHIKSSDWYAHGHETDPAYDNVILHVVWEHDVDIFRSDNSALPTLQLKEYVDKEALESYTTLFENQSKKWINCEVKLPDVPDHIWNHWQERLYFERLERKTETIREIVRQSKNDWEATLFVMLMRAFGTSVNGDSFQSLAAHLDFSVIRKCAQEPFRLEALLLGAGGLLPDDSVDSYALQLQGEYEFVQHKFQVDTQGVLPIQFFKLRPDNFPTIRLSQVAMLYHTIPGLFQKLMEVTHLDEFYDLLQVQASTYWDTHYSFATSQKKRVKKMSKAFVDLLLINTIIPIKFAYSQYIGKDQTATILDFITAIQAEQNSIIKKYNTLRPKAENALQSQALIQLKKEYCNVHKCLQCSVGNWLIGK</sequence>
<organism evidence="1 2">
    <name type="scientific">Dokdonia ponticola</name>
    <dbReference type="NCBI Taxonomy" id="2041041"/>
    <lineage>
        <taxon>Bacteria</taxon>
        <taxon>Pseudomonadati</taxon>
        <taxon>Bacteroidota</taxon>
        <taxon>Flavobacteriia</taxon>
        <taxon>Flavobacteriales</taxon>
        <taxon>Flavobacteriaceae</taxon>
        <taxon>Dokdonia</taxon>
    </lineage>
</organism>
<dbReference type="InterPro" id="IPR021272">
    <property type="entry name" value="DUF2851"/>
</dbReference>
<keyword evidence="2" id="KW-1185">Reference proteome</keyword>
<dbReference type="Pfam" id="PF11013">
    <property type="entry name" value="DUF2851"/>
    <property type="match status" value="1"/>
</dbReference>